<dbReference type="RefSeq" id="WP_054731161.1">
    <property type="nucleotide sequence ID" value="NZ_CP012898.1"/>
</dbReference>
<reference evidence="1 2" key="1">
    <citation type="submission" date="2015-10" db="EMBL/GenBank/DDBJ databases">
        <authorList>
            <person name="Gilbert D.G."/>
        </authorList>
    </citation>
    <scope>NUCLEOTIDE SEQUENCE [LARGE SCALE GENOMIC DNA]</scope>
    <source>
        <strain evidence="2">HZ-22</strain>
    </source>
</reference>
<dbReference type="OrthoDB" id="1448720at2"/>
<dbReference type="AlphaFoldDB" id="A0A0N7HZ08"/>
<dbReference type="Proteomes" id="UP000057981">
    <property type="component" value="Chromosome"/>
</dbReference>
<gene>
    <name evidence="1" type="ORF">APS56_04730</name>
</gene>
<name>A0A0N7HZ08_9FLAO</name>
<proteinExistence type="predicted"/>
<evidence type="ECO:0000313" key="1">
    <source>
        <dbReference type="EMBL" id="ALJ06734.1"/>
    </source>
</evidence>
<dbReference type="KEGG" id="ahz:APS56_04730"/>
<accession>A0A0N7HZ08</accession>
<evidence type="ECO:0000313" key="2">
    <source>
        <dbReference type="Proteomes" id="UP000057981"/>
    </source>
</evidence>
<sequence length="65" mass="7906">MVYLNYNNLDAQTQNHLLSISKKDIENRFGHDLKKYAQENQLDYDELLEEEATRNLYNYKYVFNI</sequence>
<keyword evidence="2" id="KW-1185">Reference proteome</keyword>
<protein>
    <submittedName>
        <fullName evidence="1">Uncharacterized protein</fullName>
    </submittedName>
</protein>
<organism evidence="1 2">
    <name type="scientific">Pseudalgibacter alginicilyticus</name>
    <dbReference type="NCBI Taxonomy" id="1736674"/>
    <lineage>
        <taxon>Bacteria</taxon>
        <taxon>Pseudomonadati</taxon>
        <taxon>Bacteroidota</taxon>
        <taxon>Flavobacteriia</taxon>
        <taxon>Flavobacteriales</taxon>
        <taxon>Flavobacteriaceae</taxon>
        <taxon>Pseudalgibacter</taxon>
    </lineage>
</organism>
<dbReference type="EMBL" id="CP012898">
    <property type="protein sequence ID" value="ALJ06734.1"/>
    <property type="molecule type" value="Genomic_DNA"/>
</dbReference>
<dbReference type="STRING" id="1736674.APS56_04730"/>